<dbReference type="AlphaFoldDB" id="A0AAE0D0B4"/>
<evidence type="ECO:0000313" key="1">
    <source>
        <dbReference type="EMBL" id="KAK2732792.1"/>
    </source>
</evidence>
<name>A0AAE0D0B4_COLKA</name>
<dbReference type="EMBL" id="VYYT01000532">
    <property type="protein sequence ID" value="KAK2732792.1"/>
    <property type="molecule type" value="Genomic_DNA"/>
</dbReference>
<dbReference type="Proteomes" id="UP001281614">
    <property type="component" value="Unassembled WGS sequence"/>
</dbReference>
<gene>
    <name evidence="1" type="ORF">CKAH01_08613</name>
</gene>
<sequence length="255" mass="28697">MARLEDLSYELWVMIMKGLDPLSTIHFAKACPRGYAVLCGLLKRRYDEIARKIGHKNMGLIWAKDVTRDAFGRSHRLTRQGNPETHNECDERLQLAISRLRSCITGEVPRHGKGWLLPYLEDSKKLDDFNVLITGCNSFIKLVNWRLLALGMQPVPSALRKDFLVALVTLRVLSGAVFWLPNHSELTAQLAEEVGIWACEGFKYLVYAYPSRQAALMGVCGNILGIRHEYLPFEKYFCPSSSLMNSAGGPALNAN</sequence>
<accession>A0AAE0D0B4</accession>
<protein>
    <submittedName>
        <fullName evidence="1">Uncharacterized protein</fullName>
    </submittedName>
</protein>
<evidence type="ECO:0000313" key="2">
    <source>
        <dbReference type="Proteomes" id="UP001281614"/>
    </source>
</evidence>
<organism evidence="1 2">
    <name type="scientific">Colletotrichum kahawae</name>
    <name type="common">Coffee berry disease fungus</name>
    <dbReference type="NCBI Taxonomy" id="34407"/>
    <lineage>
        <taxon>Eukaryota</taxon>
        <taxon>Fungi</taxon>
        <taxon>Dikarya</taxon>
        <taxon>Ascomycota</taxon>
        <taxon>Pezizomycotina</taxon>
        <taxon>Sordariomycetes</taxon>
        <taxon>Hypocreomycetidae</taxon>
        <taxon>Glomerellales</taxon>
        <taxon>Glomerellaceae</taxon>
        <taxon>Colletotrichum</taxon>
        <taxon>Colletotrichum gloeosporioides species complex</taxon>
    </lineage>
</organism>
<comment type="caution">
    <text evidence="1">The sequence shown here is derived from an EMBL/GenBank/DDBJ whole genome shotgun (WGS) entry which is preliminary data.</text>
</comment>
<reference evidence="1" key="1">
    <citation type="submission" date="2023-02" db="EMBL/GenBank/DDBJ databases">
        <title>Colletotrichum kahawae CIFC_Que2 genome sequencing and assembly.</title>
        <authorList>
            <person name="Baroncelli R."/>
        </authorList>
    </citation>
    <scope>NUCLEOTIDE SEQUENCE</scope>
    <source>
        <strain evidence="1">CIFC_Que2</strain>
    </source>
</reference>
<proteinExistence type="predicted"/>
<keyword evidence="2" id="KW-1185">Reference proteome</keyword>